<evidence type="ECO:0000259" key="9">
    <source>
        <dbReference type="Pfam" id="PF14521"/>
    </source>
</evidence>
<dbReference type="GO" id="GO:0006508">
    <property type="term" value="P:proteolysis"/>
    <property type="evidence" value="ECO:0007669"/>
    <property type="project" value="UniProtKB-KW"/>
</dbReference>
<organism evidence="10 11">
    <name type="scientific">Pterulicium gracile</name>
    <dbReference type="NCBI Taxonomy" id="1884261"/>
    <lineage>
        <taxon>Eukaryota</taxon>
        <taxon>Fungi</taxon>
        <taxon>Dikarya</taxon>
        <taxon>Basidiomycota</taxon>
        <taxon>Agaricomycotina</taxon>
        <taxon>Agaricomycetes</taxon>
        <taxon>Agaricomycetidae</taxon>
        <taxon>Agaricales</taxon>
        <taxon>Pleurotineae</taxon>
        <taxon>Pterulaceae</taxon>
        <taxon>Pterulicium</taxon>
    </lineage>
</organism>
<dbReference type="Pfam" id="PF14521">
    <property type="entry name" value="Aspzincin_M35"/>
    <property type="match status" value="1"/>
</dbReference>
<keyword evidence="3" id="KW-0645">Protease</keyword>
<keyword evidence="7" id="KW-0482">Metalloprotease</keyword>
<evidence type="ECO:0000256" key="1">
    <source>
        <dbReference type="ARBA" id="ARBA00001947"/>
    </source>
</evidence>
<evidence type="ECO:0000313" key="11">
    <source>
        <dbReference type="Proteomes" id="UP000305067"/>
    </source>
</evidence>
<dbReference type="Gene3D" id="3.40.390.10">
    <property type="entry name" value="Collagenase (Catalytic Domain)"/>
    <property type="match status" value="1"/>
</dbReference>
<evidence type="ECO:0000256" key="8">
    <source>
        <dbReference type="SAM" id="SignalP"/>
    </source>
</evidence>
<protein>
    <recommendedName>
        <fullName evidence="9">Lysine-specific metallo-endopeptidase domain-containing protein</fullName>
    </recommendedName>
</protein>
<sequence length="577" mass="63184">MFRAAILLGFVSLALGLSIGDLEVSVKAVSSKVASVDDLVLTAIVSNPTDAEIRVIKNANVLDSRLTSSFAVKKDGEDVLFTGLIVTPNFDIADNFVTIAAGKSIAVNHTVSNLYDFASHGAGTYTFSPRAVFQTEANSPDVVSVSVEPITVEITSDVAHRELFPGADELRGSSSGLRASGFDCPDGGRLATIQAAHDDARSLASAAASRIRNGENDNEFTKFFSSNDRNEVARRYDLIANDAGDRTIHCNQDPAGICGGAAAYVMLSASGTNVFSSEMYMCDSWFNFQPTGNICSQPVESINSSLGGVMLHEMSHATSATNDQAYGCSTVNNLSASQQLGCADNYQNRGKEDLREILDESESFVQRVVEAQSCRHLSFESRSEDGRPLELNLGEWAWPEDPLDLRPLYTAHCAGNFMFTFDEVDGLEDLVWIDETTGQPLEAEEMVPRLEGAQSQYCQRLLGRVSELEKEVQRSRDAAGSSLDHFPISVFRLLRPMSSRCFSLSRRLAVQIAFLRGHKLIQKELYHEEMQFELITQCILAAYESNDSESIKVETLLRQSCQLFSLNRLITWPSAPP</sequence>
<proteinExistence type="inferred from homology"/>
<comment type="similarity">
    <text evidence="2">Belongs to the peptidase M35 family.</text>
</comment>
<evidence type="ECO:0000256" key="5">
    <source>
        <dbReference type="ARBA" id="ARBA00022801"/>
    </source>
</evidence>
<dbReference type="GO" id="GO:0046872">
    <property type="term" value="F:metal ion binding"/>
    <property type="evidence" value="ECO:0007669"/>
    <property type="project" value="UniProtKB-KW"/>
</dbReference>
<gene>
    <name evidence="10" type="ORF">BDV98DRAFT_658678</name>
</gene>
<dbReference type="Gene3D" id="2.60.40.2970">
    <property type="match status" value="1"/>
</dbReference>
<keyword evidence="6" id="KW-0862">Zinc</keyword>
<name>A0A5C3QAJ7_9AGAR</name>
<reference evidence="10 11" key="1">
    <citation type="journal article" date="2019" name="Nat. Ecol. Evol.">
        <title>Megaphylogeny resolves global patterns of mushroom evolution.</title>
        <authorList>
            <person name="Varga T."/>
            <person name="Krizsan K."/>
            <person name="Foldi C."/>
            <person name="Dima B."/>
            <person name="Sanchez-Garcia M."/>
            <person name="Sanchez-Ramirez S."/>
            <person name="Szollosi G.J."/>
            <person name="Szarkandi J.G."/>
            <person name="Papp V."/>
            <person name="Albert L."/>
            <person name="Andreopoulos W."/>
            <person name="Angelini C."/>
            <person name="Antonin V."/>
            <person name="Barry K.W."/>
            <person name="Bougher N.L."/>
            <person name="Buchanan P."/>
            <person name="Buyck B."/>
            <person name="Bense V."/>
            <person name="Catcheside P."/>
            <person name="Chovatia M."/>
            <person name="Cooper J."/>
            <person name="Damon W."/>
            <person name="Desjardin D."/>
            <person name="Finy P."/>
            <person name="Geml J."/>
            <person name="Haridas S."/>
            <person name="Hughes K."/>
            <person name="Justo A."/>
            <person name="Karasinski D."/>
            <person name="Kautmanova I."/>
            <person name="Kiss B."/>
            <person name="Kocsube S."/>
            <person name="Kotiranta H."/>
            <person name="LaButti K.M."/>
            <person name="Lechner B.E."/>
            <person name="Liimatainen K."/>
            <person name="Lipzen A."/>
            <person name="Lukacs Z."/>
            <person name="Mihaltcheva S."/>
            <person name="Morgado L.N."/>
            <person name="Niskanen T."/>
            <person name="Noordeloos M.E."/>
            <person name="Ohm R.A."/>
            <person name="Ortiz-Santana B."/>
            <person name="Ovrebo C."/>
            <person name="Racz N."/>
            <person name="Riley R."/>
            <person name="Savchenko A."/>
            <person name="Shiryaev A."/>
            <person name="Soop K."/>
            <person name="Spirin V."/>
            <person name="Szebenyi C."/>
            <person name="Tomsovsky M."/>
            <person name="Tulloss R.E."/>
            <person name="Uehling J."/>
            <person name="Grigoriev I.V."/>
            <person name="Vagvolgyi C."/>
            <person name="Papp T."/>
            <person name="Martin F.M."/>
            <person name="Miettinen O."/>
            <person name="Hibbett D.S."/>
            <person name="Nagy L.G."/>
        </authorList>
    </citation>
    <scope>NUCLEOTIDE SEQUENCE [LARGE SCALE GENOMIC DNA]</scope>
    <source>
        <strain evidence="10 11">CBS 309.79</strain>
    </source>
</reference>
<dbReference type="OrthoDB" id="412874at2759"/>
<feature type="signal peptide" evidence="8">
    <location>
        <begin position="1"/>
        <end position="16"/>
    </location>
</feature>
<keyword evidence="5" id="KW-0378">Hydrolase</keyword>
<keyword evidence="8" id="KW-0732">Signal</keyword>
<evidence type="ECO:0000256" key="4">
    <source>
        <dbReference type="ARBA" id="ARBA00022723"/>
    </source>
</evidence>
<feature type="domain" description="Lysine-specific metallo-endopeptidase" evidence="9">
    <location>
        <begin position="213"/>
        <end position="347"/>
    </location>
</feature>
<evidence type="ECO:0000256" key="6">
    <source>
        <dbReference type="ARBA" id="ARBA00022833"/>
    </source>
</evidence>
<evidence type="ECO:0000256" key="7">
    <source>
        <dbReference type="ARBA" id="ARBA00023049"/>
    </source>
</evidence>
<feature type="chain" id="PRO_5022696477" description="Lysine-specific metallo-endopeptidase domain-containing protein" evidence="8">
    <location>
        <begin position="17"/>
        <end position="577"/>
    </location>
</feature>
<comment type="cofactor">
    <cofactor evidence="1">
        <name>Zn(2+)</name>
        <dbReference type="ChEBI" id="CHEBI:29105"/>
    </cofactor>
</comment>
<dbReference type="InterPro" id="IPR029463">
    <property type="entry name" value="Lys_MEP"/>
</dbReference>
<dbReference type="PANTHER" id="PTHR37016">
    <property type="match status" value="1"/>
</dbReference>
<evidence type="ECO:0000313" key="10">
    <source>
        <dbReference type="EMBL" id="TFK97218.1"/>
    </source>
</evidence>
<dbReference type="GO" id="GO:0004222">
    <property type="term" value="F:metalloendopeptidase activity"/>
    <property type="evidence" value="ECO:0007669"/>
    <property type="project" value="InterPro"/>
</dbReference>
<dbReference type="Proteomes" id="UP000305067">
    <property type="component" value="Unassembled WGS sequence"/>
</dbReference>
<dbReference type="PANTHER" id="PTHR37016:SF3">
    <property type="entry name" value="NEUTRAL PROTEASE 2-RELATED"/>
    <property type="match status" value="1"/>
</dbReference>
<keyword evidence="4" id="KW-0479">Metal-binding</keyword>
<dbReference type="InterPro" id="IPR024079">
    <property type="entry name" value="MetalloPept_cat_dom_sf"/>
</dbReference>
<dbReference type="InterPro" id="IPR050414">
    <property type="entry name" value="Fungal_M35_metalloproteases"/>
</dbReference>
<accession>A0A5C3QAJ7</accession>
<keyword evidence="11" id="KW-1185">Reference proteome</keyword>
<evidence type="ECO:0000256" key="3">
    <source>
        <dbReference type="ARBA" id="ARBA00022670"/>
    </source>
</evidence>
<dbReference type="AlphaFoldDB" id="A0A5C3QAJ7"/>
<evidence type="ECO:0000256" key="2">
    <source>
        <dbReference type="ARBA" id="ARBA00010279"/>
    </source>
</evidence>
<dbReference type="EMBL" id="ML178849">
    <property type="protein sequence ID" value="TFK97218.1"/>
    <property type="molecule type" value="Genomic_DNA"/>
</dbReference>
<dbReference type="SUPFAM" id="SSF55486">
    <property type="entry name" value="Metalloproteases ('zincins'), catalytic domain"/>
    <property type="match status" value="1"/>
</dbReference>